<dbReference type="InterPro" id="IPR013078">
    <property type="entry name" value="His_Pase_superF_clade-1"/>
</dbReference>
<dbReference type="SMART" id="SM00855">
    <property type="entry name" value="PGAM"/>
    <property type="match status" value="1"/>
</dbReference>
<dbReference type="PANTHER" id="PTHR48100:SF1">
    <property type="entry name" value="HISTIDINE PHOSPHATASE FAMILY PROTEIN-RELATED"/>
    <property type="match status" value="1"/>
</dbReference>
<protein>
    <submittedName>
        <fullName evidence="1">Phosphoglycerate mutase</fullName>
    </submittedName>
</protein>
<gene>
    <name evidence="1" type="ORF">NCTC11636_00225</name>
</gene>
<dbReference type="GO" id="GO:0016791">
    <property type="term" value="F:phosphatase activity"/>
    <property type="evidence" value="ECO:0007669"/>
    <property type="project" value="TreeGrafter"/>
</dbReference>
<dbReference type="EMBL" id="LR134350">
    <property type="protein sequence ID" value="VEG25813.1"/>
    <property type="molecule type" value="Genomic_DNA"/>
</dbReference>
<accession>A0A448HE32</accession>
<reference evidence="1 2" key="1">
    <citation type="submission" date="2018-12" db="EMBL/GenBank/DDBJ databases">
        <authorList>
            <consortium name="Pathogen Informatics"/>
        </authorList>
    </citation>
    <scope>NUCLEOTIDE SEQUENCE [LARGE SCALE GENOMIC DNA]</scope>
    <source>
        <strain evidence="1 2">NCTC11636</strain>
    </source>
</reference>
<dbReference type="Pfam" id="PF00300">
    <property type="entry name" value="His_Phos_1"/>
    <property type="match status" value="1"/>
</dbReference>
<dbReference type="Proteomes" id="UP000266895">
    <property type="component" value="Chromosome"/>
</dbReference>
<dbReference type="KEGG" id="ahw:NCTC11636_00225"/>
<dbReference type="InterPro" id="IPR050275">
    <property type="entry name" value="PGM_Phosphatase"/>
</dbReference>
<dbReference type="InterPro" id="IPR029033">
    <property type="entry name" value="His_PPase_superfam"/>
</dbReference>
<dbReference type="OrthoDB" id="4131070at2"/>
<sequence length="244" mass="26335">MAKIHFVRHGRTVLNELRRTQGAADSPLTPEGRKGVEVCRDHLAQTPLTRAYLSPQGRVQETASILLEPHPEVVPVNLIGLREYNYGIYDGGPDPEMHAALPTEEHLPPVLTGTHPGAPEGIHARDYLADIDGAIARVVADLRAAAAQGAAHDGEEVLVVSHGMTIMTIMSRWIGLEVYGWAPMANCAITSVEVDPTAPDGSPTLIRWAYDPADQGVTFPSKDITSAFEGIVPVPIDWEHPEGL</sequence>
<keyword evidence="2" id="KW-1185">Reference proteome</keyword>
<dbReference type="RefSeq" id="WP_126381312.1">
    <property type="nucleotide sequence ID" value="NZ_LR134350.1"/>
</dbReference>
<evidence type="ECO:0000313" key="2">
    <source>
        <dbReference type="Proteomes" id="UP000266895"/>
    </source>
</evidence>
<name>A0A448HE32_9ACTO</name>
<dbReference type="Gene3D" id="3.40.50.1240">
    <property type="entry name" value="Phosphoglycerate mutase-like"/>
    <property type="match status" value="1"/>
</dbReference>
<dbReference type="SUPFAM" id="SSF53254">
    <property type="entry name" value="Phosphoglycerate mutase-like"/>
    <property type="match status" value="1"/>
</dbReference>
<evidence type="ECO:0000313" key="1">
    <source>
        <dbReference type="EMBL" id="VEG25813.1"/>
    </source>
</evidence>
<dbReference type="AlphaFoldDB" id="A0A448HE32"/>
<proteinExistence type="predicted"/>
<dbReference type="CDD" id="cd07067">
    <property type="entry name" value="HP_PGM_like"/>
    <property type="match status" value="1"/>
</dbReference>
<organism evidence="1 2">
    <name type="scientific">Actinomyces howellii</name>
    <dbReference type="NCBI Taxonomy" id="52771"/>
    <lineage>
        <taxon>Bacteria</taxon>
        <taxon>Bacillati</taxon>
        <taxon>Actinomycetota</taxon>
        <taxon>Actinomycetes</taxon>
        <taxon>Actinomycetales</taxon>
        <taxon>Actinomycetaceae</taxon>
        <taxon>Actinomyces</taxon>
    </lineage>
</organism>
<dbReference type="PANTHER" id="PTHR48100">
    <property type="entry name" value="BROAD-SPECIFICITY PHOSPHATASE YOR283W-RELATED"/>
    <property type="match status" value="1"/>
</dbReference>
<dbReference type="GO" id="GO:0005737">
    <property type="term" value="C:cytoplasm"/>
    <property type="evidence" value="ECO:0007669"/>
    <property type="project" value="TreeGrafter"/>
</dbReference>